<dbReference type="Pfam" id="PF01047">
    <property type="entry name" value="MarR"/>
    <property type="match status" value="1"/>
</dbReference>
<dbReference type="SMART" id="SM00347">
    <property type="entry name" value="HTH_MARR"/>
    <property type="match status" value="1"/>
</dbReference>
<dbReference type="SUPFAM" id="SSF46785">
    <property type="entry name" value="Winged helix' DNA-binding domain"/>
    <property type="match status" value="1"/>
</dbReference>
<dbReference type="RefSeq" id="WP_094044575.1">
    <property type="nucleotide sequence ID" value="NZ_CP116969.1"/>
</dbReference>
<dbReference type="GO" id="GO:0003700">
    <property type="term" value="F:DNA-binding transcription factor activity"/>
    <property type="evidence" value="ECO:0007669"/>
    <property type="project" value="InterPro"/>
</dbReference>
<organism evidence="5 6">
    <name type="scientific">Thermoanaerobacterium thermosaccharolyticum</name>
    <name type="common">Clostridium thermosaccharolyticum</name>
    <dbReference type="NCBI Taxonomy" id="1517"/>
    <lineage>
        <taxon>Bacteria</taxon>
        <taxon>Bacillati</taxon>
        <taxon>Bacillota</taxon>
        <taxon>Clostridia</taxon>
        <taxon>Thermoanaerobacterales</taxon>
        <taxon>Thermoanaerobacteraceae</taxon>
        <taxon>Thermoanaerobacterium</taxon>
    </lineage>
</organism>
<keyword evidence="2" id="KW-0238">DNA-binding</keyword>
<keyword evidence="3" id="KW-0804">Transcription</keyword>
<dbReference type="GO" id="GO:0003677">
    <property type="term" value="F:DNA binding"/>
    <property type="evidence" value="ECO:0007669"/>
    <property type="project" value="UniProtKB-KW"/>
</dbReference>
<proteinExistence type="predicted"/>
<protein>
    <recommendedName>
        <fullName evidence="4">HTH marR-type domain-containing protein</fullName>
    </recommendedName>
</protein>
<comment type="caution">
    <text evidence="5">The sequence shown here is derived from an EMBL/GenBank/DDBJ whole genome shotgun (WGS) entry which is preliminary data.</text>
</comment>
<gene>
    <name evidence="5" type="ORF">CE561_05060</name>
</gene>
<evidence type="ECO:0000256" key="3">
    <source>
        <dbReference type="ARBA" id="ARBA00023163"/>
    </source>
</evidence>
<evidence type="ECO:0000256" key="1">
    <source>
        <dbReference type="ARBA" id="ARBA00023015"/>
    </source>
</evidence>
<dbReference type="InterPro" id="IPR036388">
    <property type="entry name" value="WH-like_DNA-bd_sf"/>
</dbReference>
<dbReference type="EMBL" id="NKHD01000014">
    <property type="protein sequence ID" value="OXT08508.1"/>
    <property type="molecule type" value="Genomic_DNA"/>
</dbReference>
<name>A0A231VK74_THETR</name>
<keyword evidence="1" id="KW-0805">Transcription regulation</keyword>
<dbReference type="PROSITE" id="PS50995">
    <property type="entry name" value="HTH_MARR_2"/>
    <property type="match status" value="1"/>
</dbReference>
<dbReference type="InterPro" id="IPR036390">
    <property type="entry name" value="WH_DNA-bd_sf"/>
</dbReference>
<evidence type="ECO:0000313" key="6">
    <source>
        <dbReference type="Proteomes" id="UP000215301"/>
    </source>
</evidence>
<dbReference type="PANTHER" id="PTHR42756:SF1">
    <property type="entry name" value="TRANSCRIPTIONAL REPRESSOR OF EMRAB OPERON"/>
    <property type="match status" value="1"/>
</dbReference>
<evidence type="ECO:0000259" key="4">
    <source>
        <dbReference type="PROSITE" id="PS50995"/>
    </source>
</evidence>
<evidence type="ECO:0000313" key="5">
    <source>
        <dbReference type="EMBL" id="OXT08508.1"/>
    </source>
</evidence>
<sequence length="142" mass="16582">MKWVALLALFKRVNWKLGRRIVPLFKEENLTPTEMVVMLLVSKKDKCAITKMADYLGVPFSTFTEVLDRLESKGLIERIPNPKSRRSMLVISTSSGLELLDKIERKIEMKMEEIFKELSEDTYHQIFNVLNALNEYLNDEEV</sequence>
<evidence type="ECO:0000256" key="2">
    <source>
        <dbReference type="ARBA" id="ARBA00023125"/>
    </source>
</evidence>
<accession>A0A231VK74</accession>
<feature type="domain" description="HTH marR-type" evidence="4">
    <location>
        <begin position="3"/>
        <end position="135"/>
    </location>
</feature>
<dbReference type="InterPro" id="IPR000835">
    <property type="entry name" value="HTH_MarR-typ"/>
</dbReference>
<dbReference type="Gene3D" id="1.10.10.10">
    <property type="entry name" value="Winged helix-like DNA-binding domain superfamily/Winged helix DNA-binding domain"/>
    <property type="match status" value="1"/>
</dbReference>
<reference evidence="5 6" key="1">
    <citation type="submission" date="2017-06" db="EMBL/GenBank/DDBJ databases">
        <title>Isolation and characterization of a thermophilic and butanogenic Thermoanaerobacterium thermosaccharolyticum M5 capable of efficient degradation of hemicellulose.</title>
        <authorList>
            <person name="Xin F."/>
            <person name="Jiang Y."/>
        </authorList>
    </citation>
    <scope>NUCLEOTIDE SEQUENCE [LARGE SCALE GENOMIC DNA]</scope>
    <source>
        <strain evidence="5 6">M5</strain>
    </source>
</reference>
<dbReference type="AlphaFoldDB" id="A0A231VK74"/>
<dbReference type="PANTHER" id="PTHR42756">
    <property type="entry name" value="TRANSCRIPTIONAL REGULATOR, MARR"/>
    <property type="match status" value="1"/>
</dbReference>
<dbReference type="Proteomes" id="UP000215301">
    <property type="component" value="Unassembled WGS sequence"/>
</dbReference>